<reference evidence="1" key="1">
    <citation type="submission" date="2014-07" db="EMBL/GenBank/DDBJ databases">
        <authorList>
            <person name="Urmite Genomes Urmite Genomes"/>
        </authorList>
    </citation>
    <scope>NUCLEOTIDE SEQUENCE</scope>
    <source>
        <strain evidence="1">13S34_air</strain>
    </source>
</reference>
<dbReference type="PATRIC" id="fig|1461583.4.peg.1036"/>
<dbReference type="EMBL" id="LN483074">
    <property type="protein sequence ID" value="CEA01932.1"/>
    <property type="molecule type" value="Genomic_DNA"/>
</dbReference>
<gene>
    <name evidence="1" type="ORF">BN1050_01074</name>
</gene>
<dbReference type="AlphaFoldDB" id="A0A078M921"/>
<sequence>MELSQHYGIFLVYDKKPSADVTIATGFTKAKFENTHIIATPYYGKEGSGIVEIMWKMGAGQDGAITQRFFKNGDDITLKFNQTVGKWHYTTTYLLVMRDSKWVPQDKGTVAIRVR</sequence>
<accession>A0A078M921</accession>
<organism evidence="1">
    <name type="scientific">Metalysinibacillus saudimassiliensis</name>
    <dbReference type="NCBI Taxonomy" id="1461583"/>
    <lineage>
        <taxon>Bacteria</taxon>
        <taxon>Bacillati</taxon>
        <taxon>Bacillota</taxon>
        <taxon>Bacilli</taxon>
        <taxon>Bacillales</taxon>
        <taxon>Caryophanaceae</taxon>
        <taxon>Metalysinibacillus</taxon>
    </lineage>
</organism>
<name>A0A078M921_9BACL</name>
<evidence type="ECO:0000313" key="1">
    <source>
        <dbReference type="EMBL" id="CEA01932.1"/>
    </source>
</evidence>
<dbReference type="HOGENOM" id="CLU_2105984_0_0_9"/>
<proteinExistence type="predicted"/>
<protein>
    <submittedName>
        <fullName evidence="1">Uncharacterized protein</fullName>
    </submittedName>
</protein>